<reference evidence="2" key="1">
    <citation type="submission" date="2023-10" db="EMBL/GenBank/DDBJ databases">
        <title>Genome assemblies of two species of porcelain crab, Petrolisthes cinctipes and Petrolisthes manimaculis (Anomura: Porcellanidae).</title>
        <authorList>
            <person name="Angst P."/>
        </authorList>
    </citation>
    <scope>NUCLEOTIDE SEQUENCE</scope>
    <source>
        <strain evidence="2">PB745_01</strain>
        <tissue evidence="2">Gill</tissue>
    </source>
</reference>
<evidence type="ECO:0000313" key="3">
    <source>
        <dbReference type="Proteomes" id="UP001286313"/>
    </source>
</evidence>
<feature type="region of interest" description="Disordered" evidence="1">
    <location>
        <begin position="20"/>
        <end position="52"/>
    </location>
</feature>
<comment type="caution">
    <text evidence="2">The sequence shown here is derived from an EMBL/GenBank/DDBJ whole genome shotgun (WGS) entry which is preliminary data.</text>
</comment>
<feature type="compositionally biased region" description="Polar residues" evidence="1">
    <location>
        <begin position="20"/>
        <end position="31"/>
    </location>
</feature>
<organism evidence="2 3">
    <name type="scientific">Petrolisthes cinctipes</name>
    <name type="common">Flat porcelain crab</name>
    <dbReference type="NCBI Taxonomy" id="88211"/>
    <lineage>
        <taxon>Eukaryota</taxon>
        <taxon>Metazoa</taxon>
        <taxon>Ecdysozoa</taxon>
        <taxon>Arthropoda</taxon>
        <taxon>Crustacea</taxon>
        <taxon>Multicrustacea</taxon>
        <taxon>Malacostraca</taxon>
        <taxon>Eumalacostraca</taxon>
        <taxon>Eucarida</taxon>
        <taxon>Decapoda</taxon>
        <taxon>Pleocyemata</taxon>
        <taxon>Anomura</taxon>
        <taxon>Galatheoidea</taxon>
        <taxon>Porcellanidae</taxon>
        <taxon>Petrolisthes</taxon>
    </lineage>
</organism>
<dbReference type="Proteomes" id="UP001286313">
    <property type="component" value="Unassembled WGS sequence"/>
</dbReference>
<sequence>MATRNTCYHGLITVQRLVSDQSQRGSLSPTSPRILLPYLTSDPSPPTSPHIVLLSPTSHRTPFPLPHLGPHSPYLTSDLGGSLGPLSPTSPQTDPYHKNSCYCCTTTIQDVHEGFSFTWRIFPLLLNS</sequence>
<evidence type="ECO:0000313" key="2">
    <source>
        <dbReference type="EMBL" id="KAK3850306.1"/>
    </source>
</evidence>
<dbReference type="AlphaFoldDB" id="A0AAE1BGL8"/>
<gene>
    <name evidence="2" type="ORF">Pcinc_042978</name>
</gene>
<proteinExistence type="predicted"/>
<accession>A0AAE1BGL8</accession>
<dbReference type="EMBL" id="JAWQEG010008447">
    <property type="protein sequence ID" value="KAK3850306.1"/>
    <property type="molecule type" value="Genomic_DNA"/>
</dbReference>
<evidence type="ECO:0000256" key="1">
    <source>
        <dbReference type="SAM" id="MobiDB-lite"/>
    </source>
</evidence>
<protein>
    <submittedName>
        <fullName evidence="2">Uncharacterized protein</fullName>
    </submittedName>
</protein>
<keyword evidence="3" id="KW-1185">Reference proteome</keyword>
<name>A0AAE1BGL8_PETCI</name>